<accession>A0ABV8QA33</accession>
<dbReference type="SMART" id="SM00347">
    <property type="entry name" value="HTH_MARR"/>
    <property type="match status" value="1"/>
</dbReference>
<evidence type="ECO:0000313" key="2">
    <source>
        <dbReference type="EMBL" id="MFC4244518.1"/>
    </source>
</evidence>
<dbReference type="EMBL" id="JBHSCN010000006">
    <property type="protein sequence ID" value="MFC4244518.1"/>
    <property type="molecule type" value="Genomic_DNA"/>
</dbReference>
<evidence type="ECO:0000259" key="1">
    <source>
        <dbReference type="PROSITE" id="PS50995"/>
    </source>
</evidence>
<keyword evidence="3" id="KW-1185">Reference proteome</keyword>
<reference evidence="3" key="1">
    <citation type="journal article" date="2019" name="Int. J. Syst. Evol. Microbiol.">
        <title>The Global Catalogue of Microorganisms (GCM) 10K type strain sequencing project: providing services to taxonomists for standard genome sequencing and annotation.</title>
        <authorList>
            <consortium name="The Broad Institute Genomics Platform"/>
            <consortium name="The Broad Institute Genome Sequencing Center for Infectious Disease"/>
            <person name="Wu L."/>
            <person name="Ma J."/>
        </authorList>
    </citation>
    <scope>NUCLEOTIDE SEQUENCE [LARGE SCALE GENOMIC DNA]</scope>
    <source>
        <strain evidence="3">CGMCC 1.10363</strain>
    </source>
</reference>
<proteinExistence type="predicted"/>
<gene>
    <name evidence="2" type="ORF">ACFOYW_14165</name>
</gene>
<dbReference type="CDD" id="cd00090">
    <property type="entry name" value="HTH_ARSR"/>
    <property type="match status" value="1"/>
</dbReference>
<dbReference type="Gene3D" id="1.10.10.10">
    <property type="entry name" value="Winged helix-like DNA-binding domain superfamily/Winged helix DNA-binding domain"/>
    <property type="match status" value="1"/>
</dbReference>
<protein>
    <submittedName>
        <fullName evidence="2">MarR family winged helix-turn-helix transcriptional regulator</fullName>
    </submittedName>
</protein>
<comment type="caution">
    <text evidence="2">The sequence shown here is derived from an EMBL/GenBank/DDBJ whole genome shotgun (WGS) entry which is preliminary data.</text>
</comment>
<dbReference type="Pfam" id="PF01047">
    <property type="entry name" value="MarR"/>
    <property type="match status" value="1"/>
</dbReference>
<dbReference type="RefSeq" id="WP_390230178.1">
    <property type="nucleotide sequence ID" value="NZ_JBHSCN010000006.1"/>
</dbReference>
<evidence type="ECO:0000313" key="3">
    <source>
        <dbReference type="Proteomes" id="UP001595900"/>
    </source>
</evidence>
<dbReference type="InterPro" id="IPR011991">
    <property type="entry name" value="ArsR-like_HTH"/>
</dbReference>
<dbReference type="InterPro" id="IPR036390">
    <property type="entry name" value="WH_DNA-bd_sf"/>
</dbReference>
<dbReference type="PROSITE" id="PS50995">
    <property type="entry name" value="HTH_MARR_2"/>
    <property type="match status" value="1"/>
</dbReference>
<dbReference type="PANTHER" id="PTHR33164:SF99">
    <property type="entry name" value="MARR FAMILY REGULATORY PROTEIN"/>
    <property type="match status" value="1"/>
</dbReference>
<dbReference type="SUPFAM" id="SSF46785">
    <property type="entry name" value="Winged helix' DNA-binding domain"/>
    <property type="match status" value="1"/>
</dbReference>
<dbReference type="InterPro" id="IPR036388">
    <property type="entry name" value="WH-like_DNA-bd_sf"/>
</dbReference>
<dbReference type="InterPro" id="IPR000835">
    <property type="entry name" value="HTH_MarR-typ"/>
</dbReference>
<dbReference type="PANTHER" id="PTHR33164">
    <property type="entry name" value="TRANSCRIPTIONAL REGULATOR, MARR FAMILY"/>
    <property type="match status" value="1"/>
</dbReference>
<feature type="domain" description="HTH marR-type" evidence="1">
    <location>
        <begin position="8"/>
        <end position="141"/>
    </location>
</feature>
<dbReference type="InterPro" id="IPR039422">
    <property type="entry name" value="MarR/SlyA-like"/>
</dbReference>
<dbReference type="Proteomes" id="UP001595900">
    <property type="component" value="Unassembled WGS sequence"/>
</dbReference>
<sequence>MPKLTPDELRLWHAWKKASDTVRARIGEQITAATGLSDPDFAILTRLEDLGSGTLRQSELAESMGWHRSRLSHQLTRMETRGLVTREGGGPLVHVSITDAGHDVIAAARPVHADAVRRVLAGHIPRAERERFVEVLEALAR</sequence>
<name>A0ABV8QA33_9MICO</name>
<organism evidence="2 3">
    <name type="scientific">Gryllotalpicola reticulitermitis</name>
    <dbReference type="NCBI Taxonomy" id="1184153"/>
    <lineage>
        <taxon>Bacteria</taxon>
        <taxon>Bacillati</taxon>
        <taxon>Actinomycetota</taxon>
        <taxon>Actinomycetes</taxon>
        <taxon>Micrococcales</taxon>
        <taxon>Microbacteriaceae</taxon>
        <taxon>Gryllotalpicola</taxon>
    </lineage>
</organism>